<keyword evidence="4" id="KW-1185">Reference proteome</keyword>
<dbReference type="GO" id="GO:0004519">
    <property type="term" value="F:endonuclease activity"/>
    <property type="evidence" value="ECO:0007669"/>
    <property type="project" value="UniProtKB-KW"/>
</dbReference>
<reference evidence="4" key="3">
    <citation type="submission" date="2018-06" db="EMBL/GenBank/DDBJ databases">
        <title>Complete genome sequence of Actinobacillus pleuropneumoniae serotype 1 strain S4074 obtained by Oxford Nanopore and Illumina sequencing technologies.</title>
        <authorList>
            <person name="Dona V."/>
            <person name="Perreten V."/>
        </authorList>
    </citation>
    <scope>NUCLEOTIDE SEQUENCE [LARGE SCALE GENOMIC DNA]</scope>
    <source>
        <strain evidence="4">S4074</strain>
    </source>
</reference>
<sequence length="269" mass="31270">MKLSVDFRALFTAVKKMGVEKITPISLLPTNQAIKTDFEVQINSRSGFEVSNIEDVEVKFGVFTYNGWHVLLFIPDHSYGSTFDRTIEDSSQGNKYHLTDCSTLENMRQRGRFQRYHATNNTEGIFTIFDAYGREAEVALHACKNCLRQLGYYPYNTFNLVGFFEKYDSHFCNLPKAINQDKAGYHQDWENISRQYRESHQYCCEQCGVNLTSHKHLLDVHHKNGVKQDNRKDNLIALCKICHSEQDSHGHYYVSLMDRQIIESLRSPF</sequence>
<dbReference type="EMBL" id="CP030753">
    <property type="protein sequence ID" value="AXA21692.1"/>
    <property type="molecule type" value="Genomic_DNA"/>
</dbReference>
<accession>B4XH92</accession>
<keyword evidence="3" id="KW-0378">Hydrolase</keyword>
<gene>
    <name evidence="3" type="ORF">DRF63_06480</name>
</gene>
<dbReference type="RefSeq" id="WP_005598136.1">
    <property type="nucleotide sequence ID" value="NZ_CBDBSU010000004.1"/>
</dbReference>
<reference evidence="3 4" key="2">
    <citation type="journal article" date="2018" name="Int J Genomics">
        <title>Comparative Genomics of the First and Complete Genome of "Actinobacillus porcitonsillarum" Supports the Novel Species Hypothesis.</title>
        <authorList>
            <person name="Dona V."/>
            <person name="Perreten V."/>
        </authorList>
    </citation>
    <scope>NUCLEOTIDE SEQUENCE [LARGE SCALE GENOMIC DNA]</scope>
    <source>
        <strain evidence="3 4">S4074</strain>
    </source>
</reference>
<keyword evidence="3" id="KW-0540">Nuclease</keyword>
<name>B4XH92_ACTPL</name>
<proteinExistence type="predicted"/>
<dbReference type="Proteomes" id="UP000251823">
    <property type="component" value="Chromosome"/>
</dbReference>
<feature type="domain" description="HNH nuclease" evidence="1">
    <location>
        <begin position="191"/>
        <end position="244"/>
    </location>
</feature>
<dbReference type="InterPro" id="IPR003615">
    <property type="entry name" value="HNH_nuc"/>
</dbReference>
<dbReference type="EMBL" id="EU039867">
    <property type="protein sequence ID" value="ABV82724.1"/>
    <property type="molecule type" value="Genomic_DNA"/>
</dbReference>
<dbReference type="CDD" id="cd00085">
    <property type="entry name" value="HNHc"/>
    <property type="match status" value="1"/>
</dbReference>
<organism evidence="2">
    <name type="scientific">Actinobacillus pleuropneumoniae</name>
    <name type="common">Haemophilus pleuropneumoniae</name>
    <dbReference type="NCBI Taxonomy" id="715"/>
    <lineage>
        <taxon>Bacteria</taxon>
        <taxon>Pseudomonadati</taxon>
        <taxon>Pseudomonadota</taxon>
        <taxon>Gammaproteobacteria</taxon>
        <taxon>Pasteurellales</taxon>
        <taxon>Pasteurellaceae</taxon>
        <taxon>Actinobacillus</taxon>
    </lineage>
</organism>
<protein>
    <submittedName>
        <fullName evidence="3">HNH endonuclease</fullName>
    </submittedName>
</protein>
<evidence type="ECO:0000313" key="4">
    <source>
        <dbReference type="Proteomes" id="UP000251823"/>
    </source>
</evidence>
<dbReference type="AlphaFoldDB" id="B4XH92"/>
<dbReference type="GeneID" id="48599425"/>
<keyword evidence="3" id="KW-0255">Endonuclease</keyword>
<dbReference type="SMART" id="SM00507">
    <property type="entry name" value="HNHc"/>
    <property type="match status" value="1"/>
</dbReference>
<evidence type="ECO:0000259" key="1">
    <source>
        <dbReference type="SMART" id="SM00507"/>
    </source>
</evidence>
<evidence type="ECO:0000313" key="3">
    <source>
        <dbReference type="EMBL" id="AXA21692.1"/>
    </source>
</evidence>
<evidence type="ECO:0000313" key="2">
    <source>
        <dbReference type="EMBL" id="ABV82724.1"/>
    </source>
</evidence>
<reference evidence="2" key="1">
    <citation type="journal article" date="2009" name="FEMS Immunol. Med. Microbiol.">
        <title>Ohr, an in vivo-induced gene in Actinobacillus pleuropneumoniae, is located on a genomic island and requires glutathione-S-transferase for activity.</title>
        <authorList>
            <person name="Wolfram T.J."/>
            <person name="LeVeque R.M."/>
            <person name="Kastenmayer R.J."/>
            <person name="Mulks M.H."/>
        </authorList>
    </citation>
    <scope>NUCLEOTIDE SEQUENCE</scope>
    <source>
        <strain evidence="2">ATCC 27088</strain>
    </source>
</reference>